<dbReference type="InterPro" id="IPR036734">
    <property type="entry name" value="Neur_chan_lig-bd_sf"/>
</dbReference>
<feature type="signal peptide" evidence="1">
    <location>
        <begin position="1"/>
        <end position="22"/>
    </location>
</feature>
<sequence>MGGKGALQVVFVVILLFHKCVSEQPSDQLHPALSSNRKRLPIIDSPPLPVRIGFYLESLGNFRSTEMSFDVDLYLYLSWRDPALNHTEPDYVLIHDERLKDELWLPDLYFANAKSAQFHTVTVPNFNMFID</sequence>
<dbReference type="Pfam" id="PF02931">
    <property type="entry name" value="Neur_chan_LBD"/>
    <property type="match status" value="1"/>
</dbReference>
<dbReference type="InterPro" id="IPR006202">
    <property type="entry name" value="Neur_chan_lig-bd"/>
</dbReference>
<keyword evidence="3" id="KW-1185">Reference proteome</keyword>
<evidence type="ECO:0000313" key="3">
    <source>
        <dbReference type="Proteomes" id="UP000887566"/>
    </source>
</evidence>
<accession>A0A914VLJ3</accession>
<proteinExistence type="predicted"/>
<dbReference type="WBParaSite" id="PSAMB.scaffold21959size547.g38470.t1">
    <property type="protein sequence ID" value="PSAMB.scaffold21959size547.g38470.t1"/>
    <property type="gene ID" value="PSAMB.scaffold21959size547.g38470"/>
</dbReference>
<keyword evidence="1" id="KW-0732">Signal</keyword>
<evidence type="ECO:0000256" key="1">
    <source>
        <dbReference type="SAM" id="SignalP"/>
    </source>
</evidence>
<reference evidence="4" key="1">
    <citation type="submission" date="2022-11" db="UniProtKB">
        <authorList>
            <consortium name="WormBaseParasite"/>
        </authorList>
    </citation>
    <scope>IDENTIFICATION</scope>
</reference>
<dbReference type="Gene3D" id="2.70.170.10">
    <property type="entry name" value="Neurotransmitter-gated ion-channel ligand-binding domain"/>
    <property type="match status" value="1"/>
</dbReference>
<evidence type="ECO:0000313" key="4">
    <source>
        <dbReference type="WBParaSite" id="PSAMB.scaffold21959size547.g38470.t1"/>
    </source>
</evidence>
<protein>
    <submittedName>
        <fullName evidence="4">Neurotransmitter-gated ion-channel ligand-binding domain-containing protein</fullName>
    </submittedName>
</protein>
<organism evidence="3 4">
    <name type="scientific">Plectus sambesii</name>
    <dbReference type="NCBI Taxonomy" id="2011161"/>
    <lineage>
        <taxon>Eukaryota</taxon>
        <taxon>Metazoa</taxon>
        <taxon>Ecdysozoa</taxon>
        <taxon>Nematoda</taxon>
        <taxon>Chromadorea</taxon>
        <taxon>Plectida</taxon>
        <taxon>Plectina</taxon>
        <taxon>Plectoidea</taxon>
        <taxon>Plectidae</taxon>
        <taxon>Plectus</taxon>
    </lineage>
</organism>
<name>A0A914VLJ3_9BILA</name>
<evidence type="ECO:0000259" key="2">
    <source>
        <dbReference type="Pfam" id="PF02931"/>
    </source>
</evidence>
<dbReference type="SUPFAM" id="SSF63712">
    <property type="entry name" value="Nicotinic receptor ligand binding domain-like"/>
    <property type="match status" value="1"/>
</dbReference>
<dbReference type="GO" id="GO:0016020">
    <property type="term" value="C:membrane"/>
    <property type="evidence" value="ECO:0007669"/>
    <property type="project" value="InterPro"/>
</dbReference>
<feature type="domain" description="Neurotransmitter-gated ion-channel ligand-binding" evidence="2">
    <location>
        <begin position="36"/>
        <end position="130"/>
    </location>
</feature>
<dbReference type="GO" id="GO:0005230">
    <property type="term" value="F:extracellular ligand-gated monoatomic ion channel activity"/>
    <property type="evidence" value="ECO:0007669"/>
    <property type="project" value="InterPro"/>
</dbReference>
<dbReference type="Proteomes" id="UP000887566">
    <property type="component" value="Unplaced"/>
</dbReference>
<dbReference type="AlphaFoldDB" id="A0A914VLJ3"/>
<feature type="chain" id="PRO_5038091820" evidence="1">
    <location>
        <begin position="23"/>
        <end position="131"/>
    </location>
</feature>